<dbReference type="AlphaFoldDB" id="A0AAW2IFA0"/>
<dbReference type="InterPro" id="IPR036034">
    <property type="entry name" value="PDZ_sf"/>
</dbReference>
<evidence type="ECO:0000259" key="1">
    <source>
        <dbReference type="PROSITE" id="PS50106"/>
    </source>
</evidence>
<accession>A0AAW2IFA0</accession>
<name>A0AAW2IFA0_9NEOP</name>
<protein>
    <recommendedName>
        <fullName evidence="1">PDZ domain-containing protein</fullName>
    </recommendedName>
</protein>
<reference evidence="2" key="1">
    <citation type="journal article" date="2024" name="Gigascience">
        <title>Chromosome-level genome of the poultry shaft louse Menopon gallinae provides insight into the host-switching and adaptive evolution of parasitic lice.</title>
        <authorList>
            <person name="Xu Y."/>
            <person name="Ma L."/>
            <person name="Liu S."/>
            <person name="Liang Y."/>
            <person name="Liu Q."/>
            <person name="He Z."/>
            <person name="Tian L."/>
            <person name="Duan Y."/>
            <person name="Cai W."/>
            <person name="Li H."/>
            <person name="Song F."/>
        </authorList>
    </citation>
    <scope>NUCLEOTIDE SEQUENCE</scope>
    <source>
        <strain evidence="2">Cailab_2023a</strain>
    </source>
</reference>
<organism evidence="2">
    <name type="scientific">Menopon gallinae</name>
    <name type="common">poultry shaft louse</name>
    <dbReference type="NCBI Taxonomy" id="328185"/>
    <lineage>
        <taxon>Eukaryota</taxon>
        <taxon>Metazoa</taxon>
        <taxon>Ecdysozoa</taxon>
        <taxon>Arthropoda</taxon>
        <taxon>Hexapoda</taxon>
        <taxon>Insecta</taxon>
        <taxon>Pterygota</taxon>
        <taxon>Neoptera</taxon>
        <taxon>Paraneoptera</taxon>
        <taxon>Psocodea</taxon>
        <taxon>Troctomorpha</taxon>
        <taxon>Phthiraptera</taxon>
        <taxon>Amblycera</taxon>
        <taxon>Menoponidae</taxon>
        <taxon>Menopon</taxon>
    </lineage>
</organism>
<gene>
    <name evidence="2" type="ORF">PYX00_001916</name>
</gene>
<dbReference type="InterPro" id="IPR001478">
    <property type="entry name" value="PDZ"/>
</dbReference>
<dbReference type="EMBL" id="JARGDH010000001">
    <property type="protein sequence ID" value="KAL0280697.1"/>
    <property type="molecule type" value="Genomic_DNA"/>
</dbReference>
<dbReference type="SUPFAM" id="SSF50156">
    <property type="entry name" value="PDZ domain-like"/>
    <property type="match status" value="1"/>
</dbReference>
<dbReference type="Pfam" id="PF00595">
    <property type="entry name" value="PDZ"/>
    <property type="match status" value="1"/>
</dbReference>
<proteinExistence type="predicted"/>
<sequence length="123" mass="13945">MVDLGGYVIILVETKDKKIKLYGSPADKADLEVGDEILEVNGRSMEEATHTEVISHIHQCIRSRTICLRVKRRSGNRLGESFVISFRVIYGDINRSSWMSRQGLYASRQLLPDSDILSVHLKN</sequence>
<comment type="caution">
    <text evidence="2">The sequence shown here is derived from an EMBL/GenBank/DDBJ whole genome shotgun (WGS) entry which is preliminary data.</text>
</comment>
<dbReference type="Gene3D" id="2.30.42.10">
    <property type="match status" value="1"/>
</dbReference>
<dbReference type="PROSITE" id="PS50106">
    <property type="entry name" value="PDZ"/>
    <property type="match status" value="1"/>
</dbReference>
<feature type="domain" description="PDZ" evidence="1">
    <location>
        <begin position="23"/>
        <end position="57"/>
    </location>
</feature>
<evidence type="ECO:0000313" key="2">
    <source>
        <dbReference type="EMBL" id="KAL0280697.1"/>
    </source>
</evidence>
<dbReference type="SMART" id="SM00228">
    <property type="entry name" value="PDZ"/>
    <property type="match status" value="1"/>
</dbReference>